<evidence type="ECO:0000256" key="4">
    <source>
        <dbReference type="ARBA" id="ARBA00010617"/>
    </source>
</evidence>
<evidence type="ECO:0000256" key="5">
    <source>
        <dbReference type="ARBA" id="ARBA00022617"/>
    </source>
</evidence>
<evidence type="ECO:0000313" key="15">
    <source>
        <dbReference type="EMBL" id="KAJ8976487.1"/>
    </source>
</evidence>
<dbReference type="InterPro" id="IPR050476">
    <property type="entry name" value="Insect_CytP450_Detox"/>
</dbReference>
<evidence type="ECO:0000256" key="6">
    <source>
        <dbReference type="ARBA" id="ARBA00022723"/>
    </source>
</evidence>
<evidence type="ECO:0000256" key="8">
    <source>
        <dbReference type="ARBA" id="ARBA00022848"/>
    </source>
</evidence>
<keyword evidence="14" id="KW-0812">Transmembrane</keyword>
<protein>
    <recommendedName>
        <fullName evidence="17">Cytochrome P450</fullName>
    </recommendedName>
</protein>
<gene>
    <name evidence="15" type="ORF">NQ317_008462</name>
</gene>
<organism evidence="15 16">
    <name type="scientific">Molorchus minor</name>
    <dbReference type="NCBI Taxonomy" id="1323400"/>
    <lineage>
        <taxon>Eukaryota</taxon>
        <taxon>Metazoa</taxon>
        <taxon>Ecdysozoa</taxon>
        <taxon>Arthropoda</taxon>
        <taxon>Hexapoda</taxon>
        <taxon>Insecta</taxon>
        <taxon>Pterygota</taxon>
        <taxon>Neoptera</taxon>
        <taxon>Endopterygota</taxon>
        <taxon>Coleoptera</taxon>
        <taxon>Polyphaga</taxon>
        <taxon>Cucujiformia</taxon>
        <taxon>Chrysomeloidea</taxon>
        <taxon>Cerambycidae</taxon>
        <taxon>Lamiinae</taxon>
        <taxon>Monochamini</taxon>
        <taxon>Molorchus</taxon>
    </lineage>
</organism>
<keyword evidence="5 13" id="KW-0349">Heme</keyword>
<evidence type="ECO:0000256" key="11">
    <source>
        <dbReference type="ARBA" id="ARBA00023033"/>
    </source>
</evidence>
<keyword evidence="14" id="KW-1133">Transmembrane helix</keyword>
<evidence type="ECO:0000256" key="10">
    <source>
        <dbReference type="ARBA" id="ARBA00023004"/>
    </source>
</evidence>
<comment type="caution">
    <text evidence="15">The sequence shown here is derived from an EMBL/GenBank/DDBJ whole genome shotgun (WGS) entry which is preliminary data.</text>
</comment>
<evidence type="ECO:0000313" key="16">
    <source>
        <dbReference type="Proteomes" id="UP001162164"/>
    </source>
</evidence>
<keyword evidence="9 13" id="KW-0560">Oxidoreductase</keyword>
<proteinExistence type="inferred from homology"/>
<dbReference type="CDD" id="cd11056">
    <property type="entry name" value="CYP6-like"/>
    <property type="match status" value="1"/>
</dbReference>
<dbReference type="Pfam" id="PF00067">
    <property type="entry name" value="p450"/>
    <property type="match status" value="1"/>
</dbReference>
<name>A0ABQ9JFL2_9CUCU</name>
<dbReference type="PANTHER" id="PTHR24292:SF45">
    <property type="entry name" value="CYTOCHROME P450 6G1-RELATED"/>
    <property type="match status" value="1"/>
</dbReference>
<dbReference type="InterPro" id="IPR036396">
    <property type="entry name" value="Cyt_P450_sf"/>
</dbReference>
<dbReference type="PANTHER" id="PTHR24292">
    <property type="entry name" value="CYTOCHROME P450"/>
    <property type="match status" value="1"/>
</dbReference>
<evidence type="ECO:0000256" key="12">
    <source>
        <dbReference type="ARBA" id="ARBA00023136"/>
    </source>
</evidence>
<sequence length="504" mass="58465">MLITSLWSIDLLLLFILITFLLYKYVTRHFDYWQKRGVFYLKPIPFFGNAFRLVSFKTNIGNFFKEIYEGACQPFFGVFIFDEPYLVLKSPELIKQVLVKDFSYFMDRLVLAPQHNQILSGMIFFQKSPEWKNNRTKLTPVFTSGKLKNMFSIIKSIGEDMNRYIRKNLGPLEAKEICSKYSTEVIASCAFGIKSNCFESEDADFRKIGRAMFDFNWRNGVNQAVHWFSQSWAKAFKVDFFEPWVMDYLNTAFWDTIKTRGESNVKRNDLVDILINTMNNKELLSENSSERDKVIGHAIQIFAAGFETTSSTIAFTLYELCIHPDMQDKLRNEIITNIKENNGIITYEGIQNMNYLDMCVKESLRKYPVLPFLDRRCNKDYQIPGTNVVIERGMPVLIPMLGLHYDEKYFPEPDKYDPERFADKNSINVNGLYYVPFGEGPRICIGERFGLIGTKVGLVHILSEFVVERTAETPVPIEFAPKSFVLQSKVGIPVKFKEYLPQAS</sequence>
<comment type="subcellular location">
    <subcellularLocation>
        <location evidence="3">Endoplasmic reticulum membrane</location>
        <topology evidence="3">Peripheral membrane protein</topology>
    </subcellularLocation>
    <subcellularLocation>
        <location evidence="2">Microsome membrane</location>
        <topology evidence="2">Peripheral membrane protein</topology>
    </subcellularLocation>
</comment>
<keyword evidence="6 13" id="KW-0479">Metal-binding</keyword>
<feature type="transmembrane region" description="Helical" evidence="14">
    <location>
        <begin position="6"/>
        <end position="26"/>
    </location>
</feature>
<dbReference type="Gene3D" id="1.10.630.10">
    <property type="entry name" value="Cytochrome P450"/>
    <property type="match status" value="1"/>
</dbReference>
<dbReference type="PRINTS" id="PR00463">
    <property type="entry name" value="EP450I"/>
</dbReference>
<keyword evidence="7" id="KW-0256">Endoplasmic reticulum</keyword>
<reference evidence="15" key="1">
    <citation type="journal article" date="2023" name="Insect Mol. Biol.">
        <title>Genome sequencing provides insights into the evolution of gene families encoding plant cell wall-degrading enzymes in longhorned beetles.</title>
        <authorList>
            <person name="Shin N.R."/>
            <person name="Okamura Y."/>
            <person name="Kirsch R."/>
            <person name="Pauchet Y."/>
        </authorList>
    </citation>
    <scope>NUCLEOTIDE SEQUENCE</scope>
    <source>
        <strain evidence="15">MMC_N1</strain>
    </source>
</reference>
<comment type="similarity">
    <text evidence="4 13">Belongs to the cytochrome P450 family.</text>
</comment>
<dbReference type="Proteomes" id="UP001162164">
    <property type="component" value="Unassembled WGS sequence"/>
</dbReference>
<keyword evidence="16" id="KW-1185">Reference proteome</keyword>
<keyword evidence="8" id="KW-0492">Microsome</keyword>
<evidence type="ECO:0008006" key="17">
    <source>
        <dbReference type="Google" id="ProtNLM"/>
    </source>
</evidence>
<keyword evidence="12 14" id="KW-0472">Membrane</keyword>
<dbReference type="SUPFAM" id="SSF48264">
    <property type="entry name" value="Cytochrome P450"/>
    <property type="match status" value="1"/>
</dbReference>
<comment type="cofactor">
    <cofactor evidence="1">
        <name>heme</name>
        <dbReference type="ChEBI" id="CHEBI:30413"/>
    </cofactor>
</comment>
<dbReference type="PRINTS" id="PR00385">
    <property type="entry name" value="P450"/>
</dbReference>
<evidence type="ECO:0000256" key="3">
    <source>
        <dbReference type="ARBA" id="ARBA00004406"/>
    </source>
</evidence>
<dbReference type="EMBL" id="JAPWTJ010000665">
    <property type="protein sequence ID" value="KAJ8976487.1"/>
    <property type="molecule type" value="Genomic_DNA"/>
</dbReference>
<evidence type="ECO:0000256" key="9">
    <source>
        <dbReference type="ARBA" id="ARBA00023002"/>
    </source>
</evidence>
<evidence type="ECO:0000256" key="1">
    <source>
        <dbReference type="ARBA" id="ARBA00001971"/>
    </source>
</evidence>
<evidence type="ECO:0000256" key="13">
    <source>
        <dbReference type="RuleBase" id="RU000461"/>
    </source>
</evidence>
<accession>A0ABQ9JFL2</accession>
<dbReference type="PROSITE" id="PS00086">
    <property type="entry name" value="CYTOCHROME_P450"/>
    <property type="match status" value="1"/>
</dbReference>
<dbReference type="InterPro" id="IPR001128">
    <property type="entry name" value="Cyt_P450"/>
</dbReference>
<keyword evidence="10 13" id="KW-0408">Iron</keyword>
<keyword evidence="11 13" id="KW-0503">Monooxygenase</keyword>
<evidence type="ECO:0000256" key="2">
    <source>
        <dbReference type="ARBA" id="ARBA00004174"/>
    </source>
</evidence>
<dbReference type="InterPro" id="IPR017972">
    <property type="entry name" value="Cyt_P450_CS"/>
</dbReference>
<dbReference type="InterPro" id="IPR002401">
    <property type="entry name" value="Cyt_P450_E_grp-I"/>
</dbReference>
<evidence type="ECO:0000256" key="14">
    <source>
        <dbReference type="SAM" id="Phobius"/>
    </source>
</evidence>
<evidence type="ECO:0000256" key="7">
    <source>
        <dbReference type="ARBA" id="ARBA00022824"/>
    </source>
</evidence>